<dbReference type="EMBL" id="AGWK01000049">
    <property type="protein sequence ID" value="EHO67101.1"/>
    <property type="molecule type" value="Genomic_DNA"/>
</dbReference>
<organism evidence="2 3">
    <name type="scientific">Prevotella micans F0438</name>
    <dbReference type="NCBI Taxonomy" id="883158"/>
    <lineage>
        <taxon>Bacteria</taxon>
        <taxon>Pseudomonadati</taxon>
        <taxon>Bacteroidota</taxon>
        <taxon>Bacteroidia</taxon>
        <taxon>Bacteroidales</taxon>
        <taxon>Prevotellaceae</taxon>
        <taxon>Prevotella</taxon>
    </lineage>
</organism>
<evidence type="ECO:0000313" key="3">
    <source>
        <dbReference type="Proteomes" id="UP000016023"/>
    </source>
</evidence>
<keyword evidence="3" id="KW-1185">Reference proteome</keyword>
<dbReference type="AlphaFoldDB" id="H1Q4K0"/>
<dbReference type="PATRIC" id="fig|883158.3.peg.1841"/>
<proteinExistence type="predicted"/>
<keyword evidence="1" id="KW-0732">Signal</keyword>
<protein>
    <submittedName>
        <fullName evidence="2">Uncharacterized protein</fullName>
    </submittedName>
</protein>
<evidence type="ECO:0000313" key="2">
    <source>
        <dbReference type="EMBL" id="EHO67101.1"/>
    </source>
</evidence>
<reference evidence="2 3" key="1">
    <citation type="submission" date="2011-12" db="EMBL/GenBank/DDBJ databases">
        <title>The Genome Sequence of Prevotella micans F0438.</title>
        <authorList>
            <consortium name="The Broad Institute Genome Sequencing Platform"/>
            <person name="Earl A."/>
            <person name="Ward D."/>
            <person name="Feldgarden M."/>
            <person name="Gevers D."/>
            <person name="Izard J."/>
            <person name="Baranova O.V."/>
            <person name="Blanton J.M."/>
            <person name="Wade W.G."/>
            <person name="Dewhirst F.E."/>
            <person name="Young S.K."/>
            <person name="Zeng Q."/>
            <person name="Gargeya S."/>
            <person name="Fitzgerald M."/>
            <person name="Haas B."/>
            <person name="Abouelleil A."/>
            <person name="Alvarado L."/>
            <person name="Arachchi H.M."/>
            <person name="Berlin A."/>
            <person name="Chapman S.B."/>
            <person name="Gearin G."/>
            <person name="Goldberg J."/>
            <person name="Griggs A."/>
            <person name="Gujja S."/>
            <person name="Hansen M."/>
            <person name="Heiman D."/>
            <person name="Howarth C."/>
            <person name="Larimer J."/>
            <person name="Lui A."/>
            <person name="MacDonald P.J.P."/>
            <person name="McCowen C."/>
            <person name="Montmayeur A."/>
            <person name="Murphy C."/>
            <person name="Neiman D."/>
            <person name="Pearson M."/>
            <person name="Priest M."/>
            <person name="Roberts A."/>
            <person name="Saif S."/>
            <person name="Shea T."/>
            <person name="Sisk P."/>
            <person name="Stolte C."/>
            <person name="Sykes S."/>
            <person name="Wortman J."/>
            <person name="Nusbaum C."/>
            <person name="Birren B."/>
        </authorList>
    </citation>
    <scope>NUCLEOTIDE SEQUENCE [LARGE SCALE GENOMIC DNA]</scope>
    <source>
        <strain evidence="2 3">F0438</strain>
    </source>
</reference>
<accession>H1Q4K0</accession>
<dbReference type="Proteomes" id="UP000016023">
    <property type="component" value="Unassembled WGS sequence"/>
</dbReference>
<comment type="caution">
    <text evidence="2">The sequence shown here is derived from an EMBL/GenBank/DDBJ whole genome shotgun (WGS) entry which is preliminary data.</text>
</comment>
<feature type="chain" id="PRO_5003553790" evidence="1">
    <location>
        <begin position="20"/>
        <end position="149"/>
    </location>
</feature>
<dbReference type="STRING" id="883158.HMPREF9140_01838"/>
<feature type="signal peptide" evidence="1">
    <location>
        <begin position="1"/>
        <end position="19"/>
    </location>
</feature>
<gene>
    <name evidence="2" type="ORF">HMPREF9140_01838</name>
</gene>
<sequence length="149" mass="16848">MKQISIIILSVVFALTAFAIKGNTAPAQPIDSTIFKVHLDNKEYQVWLDIDFYNNNIIVPKQEVFGPVPGYLGAVRDTRKWIISDAIVKGRSAQLTIINDYGSEDLKARLTLNADSTYTFEQMSGSTIKIVVDNKWLKLPKKLIFTRKK</sequence>
<evidence type="ECO:0000256" key="1">
    <source>
        <dbReference type="SAM" id="SignalP"/>
    </source>
</evidence>
<dbReference type="eggNOG" id="ENOG5033NSP">
    <property type="taxonomic scope" value="Bacteria"/>
</dbReference>
<name>H1Q4K0_9BACT</name>
<dbReference type="HOGENOM" id="CLU_138520_1_0_10"/>
<dbReference type="RefSeq" id="WP_006953405.1">
    <property type="nucleotide sequence ID" value="NZ_JH594523.1"/>
</dbReference>